<proteinExistence type="predicted"/>
<protein>
    <recommendedName>
        <fullName evidence="1">3-keto-alpha-glucoside-1,2-lyase/3-keto-2-hydroxy-glucal hydratase domain-containing protein</fullName>
    </recommendedName>
</protein>
<dbReference type="Pfam" id="PF06439">
    <property type="entry name" value="3keto-disac_hyd"/>
    <property type="match status" value="1"/>
</dbReference>
<feature type="non-terminal residue" evidence="2">
    <location>
        <position position="178"/>
    </location>
</feature>
<gene>
    <name evidence="2" type="ORF">METZ01_LOCUS302545</name>
</gene>
<feature type="domain" description="3-keto-alpha-glucoside-1,2-lyase/3-keto-2-hydroxy-glucal hydratase" evidence="1">
    <location>
        <begin position="30"/>
        <end position="178"/>
    </location>
</feature>
<sequence>MKTPKFVRLFVSVLVTAIAATTPVLADKGKSIFDGKTLEGWDGDPKFWSVKDGVIVGQTTKENPTRGNTFIIWKGGKLKDFDLMLDFKIEGGNSGIQYRSFIKPGKHDGWRIGGYQADFEAGDRYSGICYGEGFRGILSDRGFKTTLTVENGKLKKKAEKFGDSKEIGKAVKKREWNK</sequence>
<evidence type="ECO:0000259" key="1">
    <source>
        <dbReference type="Pfam" id="PF06439"/>
    </source>
</evidence>
<dbReference type="EMBL" id="UINC01094447">
    <property type="protein sequence ID" value="SVC49691.1"/>
    <property type="molecule type" value="Genomic_DNA"/>
</dbReference>
<name>A0A382MQR9_9ZZZZ</name>
<evidence type="ECO:0000313" key="2">
    <source>
        <dbReference type="EMBL" id="SVC49691.1"/>
    </source>
</evidence>
<dbReference type="GO" id="GO:0016787">
    <property type="term" value="F:hydrolase activity"/>
    <property type="evidence" value="ECO:0007669"/>
    <property type="project" value="InterPro"/>
</dbReference>
<organism evidence="2">
    <name type="scientific">marine metagenome</name>
    <dbReference type="NCBI Taxonomy" id="408172"/>
    <lineage>
        <taxon>unclassified sequences</taxon>
        <taxon>metagenomes</taxon>
        <taxon>ecological metagenomes</taxon>
    </lineage>
</organism>
<dbReference type="InterPro" id="IPR010496">
    <property type="entry name" value="AL/BT2_dom"/>
</dbReference>
<dbReference type="Gene3D" id="2.60.120.560">
    <property type="entry name" value="Exo-inulinase, domain 1"/>
    <property type="match status" value="1"/>
</dbReference>
<dbReference type="AlphaFoldDB" id="A0A382MQR9"/>
<accession>A0A382MQR9</accession>
<reference evidence="2" key="1">
    <citation type="submission" date="2018-05" db="EMBL/GenBank/DDBJ databases">
        <authorList>
            <person name="Lanie J.A."/>
            <person name="Ng W.-L."/>
            <person name="Kazmierczak K.M."/>
            <person name="Andrzejewski T.M."/>
            <person name="Davidsen T.M."/>
            <person name="Wayne K.J."/>
            <person name="Tettelin H."/>
            <person name="Glass J.I."/>
            <person name="Rusch D."/>
            <person name="Podicherti R."/>
            <person name="Tsui H.-C.T."/>
            <person name="Winkler M.E."/>
        </authorList>
    </citation>
    <scope>NUCLEOTIDE SEQUENCE</scope>
</reference>